<keyword evidence="1" id="KW-0812">Transmembrane</keyword>
<keyword evidence="1" id="KW-0472">Membrane</keyword>
<feature type="transmembrane region" description="Helical" evidence="1">
    <location>
        <begin position="7"/>
        <end position="28"/>
    </location>
</feature>
<dbReference type="Proteomes" id="UP000236893">
    <property type="component" value="Unassembled WGS sequence"/>
</dbReference>
<evidence type="ECO:0000313" key="3">
    <source>
        <dbReference type="Proteomes" id="UP000236893"/>
    </source>
</evidence>
<evidence type="ECO:0000256" key="1">
    <source>
        <dbReference type="SAM" id="Phobius"/>
    </source>
</evidence>
<name>A0A2S5A1D2_9SPHI</name>
<keyword evidence="1" id="KW-1133">Transmembrane helix</keyword>
<comment type="caution">
    <text evidence="2">The sequence shown here is derived from an EMBL/GenBank/DDBJ whole genome shotgun (WGS) entry which is preliminary data.</text>
</comment>
<feature type="transmembrane region" description="Helical" evidence="1">
    <location>
        <begin position="87"/>
        <end position="103"/>
    </location>
</feature>
<feature type="transmembrane region" description="Helical" evidence="1">
    <location>
        <begin position="40"/>
        <end position="58"/>
    </location>
</feature>
<proteinExistence type="predicted"/>
<feature type="transmembrane region" description="Helical" evidence="1">
    <location>
        <begin position="63"/>
        <end position="81"/>
    </location>
</feature>
<dbReference type="OrthoDB" id="1495489at2"/>
<reference evidence="2 3" key="1">
    <citation type="submission" date="2018-01" db="EMBL/GenBank/DDBJ databases">
        <authorList>
            <person name="Gaut B.S."/>
            <person name="Morton B.R."/>
            <person name="Clegg M.T."/>
            <person name="Duvall M.R."/>
        </authorList>
    </citation>
    <scope>NUCLEOTIDE SEQUENCE [LARGE SCALE GENOMIC DNA]</scope>
    <source>
        <strain evidence="2 3">HR-AV</strain>
    </source>
</reference>
<organism evidence="2 3">
    <name type="scientific">Solitalea longa</name>
    <dbReference type="NCBI Taxonomy" id="2079460"/>
    <lineage>
        <taxon>Bacteria</taxon>
        <taxon>Pseudomonadati</taxon>
        <taxon>Bacteroidota</taxon>
        <taxon>Sphingobacteriia</taxon>
        <taxon>Sphingobacteriales</taxon>
        <taxon>Sphingobacteriaceae</taxon>
        <taxon>Solitalea</taxon>
    </lineage>
</organism>
<evidence type="ECO:0000313" key="2">
    <source>
        <dbReference type="EMBL" id="POY36077.1"/>
    </source>
</evidence>
<dbReference type="RefSeq" id="WP_103789540.1">
    <property type="nucleotide sequence ID" value="NZ_PQVF01000008.1"/>
</dbReference>
<evidence type="ECO:0008006" key="4">
    <source>
        <dbReference type="Google" id="ProtNLM"/>
    </source>
</evidence>
<dbReference type="EMBL" id="PQVF01000008">
    <property type="protein sequence ID" value="POY36077.1"/>
    <property type="molecule type" value="Genomic_DNA"/>
</dbReference>
<accession>A0A2S5A1D2</accession>
<sequence>MKKIPIPVIIVAVLFILTGSIGLIYHRSDFNGSNFMSREAIWIFSVRLLAVICGVLLLCRINWARWLAIAWLLFHVILSASHSTAELITHIVFLILVAVLLFLPKSSAYFQSKNSIS</sequence>
<dbReference type="AlphaFoldDB" id="A0A2S5A1D2"/>
<gene>
    <name evidence="2" type="ORF">C3K47_12830</name>
</gene>
<keyword evidence="3" id="KW-1185">Reference proteome</keyword>
<protein>
    <recommendedName>
        <fullName evidence="4">DoxX family protein</fullName>
    </recommendedName>
</protein>